<dbReference type="SUPFAM" id="SSF50129">
    <property type="entry name" value="GroES-like"/>
    <property type="match status" value="1"/>
</dbReference>
<reference evidence="3" key="2">
    <citation type="journal article" date="2023" name="IMA Fungus">
        <title>Comparative genomic study of the Penicillium genus elucidates a diverse pangenome and 15 lateral gene transfer events.</title>
        <authorList>
            <person name="Petersen C."/>
            <person name="Sorensen T."/>
            <person name="Nielsen M.R."/>
            <person name="Sondergaard T.E."/>
            <person name="Sorensen J.L."/>
            <person name="Fitzpatrick D.A."/>
            <person name="Frisvad J.C."/>
            <person name="Nielsen K.L."/>
        </authorList>
    </citation>
    <scope>NUCLEOTIDE SEQUENCE</scope>
    <source>
        <strain evidence="3">IBT 29864</strain>
    </source>
</reference>
<dbReference type="Gene3D" id="3.90.180.10">
    <property type="entry name" value="Medium-chain alcohol dehydrogenases, catalytic domain"/>
    <property type="match status" value="1"/>
</dbReference>
<dbReference type="AlphaFoldDB" id="A0A9W9VFZ8"/>
<dbReference type="Gene3D" id="3.40.50.720">
    <property type="entry name" value="NAD(P)-binding Rossmann-like Domain"/>
    <property type="match status" value="1"/>
</dbReference>
<evidence type="ECO:0000256" key="1">
    <source>
        <dbReference type="ARBA" id="ARBA00022857"/>
    </source>
</evidence>
<evidence type="ECO:0000313" key="3">
    <source>
        <dbReference type="EMBL" id="KAJ5378115.1"/>
    </source>
</evidence>
<dbReference type="GeneID" id="81437632"/>
<dbReference type="GO" id="GO:0016651">
    <property type="term" value="F:oxidoreductase activity, acting on NAD(P)H"/>
    <property type="evidence" value="ECO:0007669"/>
    <property type="project" value="TreeGrafter"/>
</dbReference>
<dbReference type="EMBL" id="JAPZBS010000004">
    <property type="protein sequence ID" value="KAJ5378115.1"/>
    <property type="molecule type" value="Genomic_DNA"/>
</dbReference>
<keyword evidence="2" id="KW-0560">Oxidoreductase</keyword>
<sequence length="361" mass="39607">MDSAPQETDPASTTMKVTGMKVARITERGLPPTIMNAAIKPPTPEKLQVRVLAVGISQQVRNRVDEDHPSSRFYMLPFDPTVDGVVQDEATGDLYYVLPRGPRLLAERLNIPKHEILKLPPNTDPVKIAGLTGAWLPTWALLMGCSGHKVLIVGATTCNGRVGAQIARYLGASEVIGLADDEAALATVHGLTTRALLGNPVDIPKFKGIKFVVDFIGGEAGAEVLDQINQGPLICELKYLPAWGPRGGDPFVVDVNLVIRRRMRVIDPALSVWHLTAPQNVGKLRFAIQMMSMIKVPFDIVAKPMAEVAEVWNHEYFKDLKQVLVLVPSERKVQGDVQLFNNKRRAVGQLTEQPAMNKKRA</sequence>
<evidence type="ECO:0008006" key="5">
    <source>
        <dbReference type="Google" id="ProtNLM"/>
    </source>
</evidence>
<name>A0A9W9VFZ8_9EURO</name>
<dbReference type="PANTHER" id="PTHR48106:SF18">
    <property type="entry name" value="QUINONE OXIDOREDUCTASE PIG3"/>
    <property type="match status" value="1"/>
</dbReference>
<dbReference type="GO" id="GO:0070402">
    <property type="term" value="F:NADPH binding"/>
    <property type="evidence" value="ECO:0007669"/>
    <property type="project" value="TreeGrafter"/>
</dbReference>
<protein>
    <recommendedName>
        <fullName evidence="5">Alcohol dehydrogenase-like C-terminal domain-containing protein</fullName>
    </recommendedName>
</protein>
<accession>A0A9W9VFZ8</accession>
<evidence type="ECO:0000256" key="2">
    <source>
        <dbReference type="ARBA" id="ARBA00023002"/>
    </source>
</evidence>
<comment type="caution">
    <text evidence="3">The sequence shown here is derived from an EMBL/GenBank/DDBJ whole genome shotgun (WGS) entry which is preliminary data.</text>
</comment>
<dbReference type="OrthoDB" id="809632at2759"/>
<dbReference type="SUPFAM" id="SSF51735">
    <property type="entry name" value="NAD(P)-binding Rossmann-fold domains"/>
    <property type="match status" value="1"/>
</dbReference>
<keyword evidence="4" id="KW-1185">Reference proteome</keyword>
<organism evidence="3 4">
    <name type="scientific">Penicillium cataractarum</name>
    <dbReference type="NCBI Taxonomy" id="2100454"/>
    <lineage>
        <taxon>Eukaryota</taxon>
        <taxon>Fungi</taxon>
        <taxon>Dikarya</taxon>
        <taxon>Ascomycota</taxon>
        <taxon>Pezizomycotina</taxon>
        <taxon>Eurotiomycetes</taxon>
        <taxon>Eurotiomycetidae</taxon>
        <taxon>Eurotiales</taxon>
        <taxon>Aspergillaceae</taxon>
        <taxon>Penicillium</taxon>
    </lineage>
</organism>
<dbReference type="RefSeq" id="XP_056556978.1">
    <property type="nucleotide sequence ID" value="XM_056698453.1"/>
</dbReference>
<keyword evidence="1" id="KW-0521">NADP</keyword>
<gene>
    <name evidence="3" type="ORF">N7496_005524</name>
</gene>
<dbReference type="InterPro" id="IPR011032">
    <property type="entry name" value="GroES-like_sf"/>
</dbReference>
<dbReference type="Proteomes" id="UP001147782">
    <property type="component" value="Unassembled WGS sequence"/>
</dbReference>
<reference evidence="3" key="1">
    <citation type="submission" date="2022-11" db="EMBL/GenBank/DDBJ databases">
        <authorList>
            <person name="Petersen C."/>
        </authorList>
    </citation>
    <scope>NUCLEOTIDE SEQUENCE</scope>
    <source>
        <strain evidence="3">IBT 29864</strain>
    </source>
</reference>
<evidence type="ECO:0000313" key="4">
    <source>
        <dbReference type="Proteomes" id="UP001147782"/>
    </source>
</evidence>
<proteinExistence type="predicted"/>
<dbReference type="InterPro" id="IPR036291">
    <property type="entry name" value="NAD(P)-bd_dom_sf"/>
</dbReference>
<dbReference type="PANTHER" id="PTHR48106">
    <property type="entry name" value="QUINONE OXIDOREDUCTASE PIG3-RELATED"/>
    <property type="match status" value="1"/>
</dbReference>